<dbReference type="PATRIC" id="fig|549.21.peg.2381"/>
<gene>
    <name evidence="1" type="primary">hrpD</name>
</gene>
<evidence type="ECO:0000313" key="1">
    <source>
        <dbReference type="EMBL" id="AJW29677.1"/>
    </source>
</evidence>
<dbReference type="AlphaFoldDB" id="A0A0D4ZZJ1"/>
<proteinExistence type="predicted"/>
<dbReference type="EMBL" id="KM978039">
    <property type="protein sequence ID" value="AJW29677.1"/>
    <property type="molecule type" value="Genomic_DNA"/>
</dbReference>
<reference evidence="1" key="1">
    <citation type="submission" date="2014-10" db="EMBL/GenBank/DDBJ databases">
        <authorList>
            <person name="Robin F."/>
            <person name="Le Brun C."/>
        </authorList>
    </citation>
    <scope>NUCLEOTIDE SEQUENCE</scope>
    <source>
        <strain evidence="1">DC432</strain>
    </source>
</reference>
<accession>A0A0D4ZZJ1</accession>
<dbReference type="RefSeq" id="WP_235038332.1">
    <property type="nucleotide sequence ID" value="NZ_CP034148.1"/>
</dbReference>
<name>A0A0D4ZZJ1_ENTAG</name>
<sequence length="193" mass="21849">MLNAAPDEEITLRWLRWWHADFWLQADESWCTQPLARLSAPLQRHYLRQHASCWHHTLGVSGELVAPEPMVLAISDLSCEQRAQLLILVAEICAGAMPLPAELKIWLRRLAKGMRIECWLPAGLFTTGGSADSLCLLQALFPAIWPRLRLLFPVSDAPVNPALSLPGHRLRPLWETALWQVQQHSGETRDVET</sequence>
<reference evidence="1" key="2">
    <citation type="journal article" date="2015" name="Mol. Genet. Genomics">
        <title>Inheritance of Pantoea type III secretion systems through both vertical and horizontal transfer.</title>
        <authorList>
            <person name="Kirzinger M.W."/>
            <person name="Butz C.J."/>
            <person name="Stavrinides J."/>
        </authorList>
    </citation>
    <scope>NUCLEOTIDE SEQUENCE</scope>
    <source>
        <strain evidence="1">DC432</strain>
    </source>
</reference>
<protein>
    <submittedName>
        <fullName evidence="1">Type III secretion system protein</fullName>
    </submittedName>
</protein>
<organism evidence="1">
    <name type="scientific">Enterobacter agglomerans</name>
    <name type="common">Erwinia herbicola</name>
    <name type="synonym">Pantoea agglomerans</name>
    <dbReference type="NCBI Taxonomy" id="549"/>
    <lineage>
        <taxon>Bacteria</taxon>
        <taxon>Pseudomonadati</taxon>
        <taxon>Pseudomonadota</taxon>
        <taxon>Gammaproteobacteria</taxon>
        <taxon>Enterobacterales</taxon>
        <taxon>Erwiniaceae</taxon>
        <taxon>Pantoea</taxon>
        <taxon>Pantoea agglomerans group</taxon>
    </lineage>
</organism>